<keyword evidence="4" id="KW-0378">Hydrolase</keyword>
<dbReference type="EMBL" id="CAOJ01019651">
    <property type="protein sequence ID" value="CCO38241.1"/>
    <property type="molecule type" value="Genomic_DNA"/>
</dbReference>
<evidence type="ECO:0000259" key="3">
    <source>
        <dbReference type="Pfam" id="PF00005"/>
    </source>
</evidence>
<dbReference type="SUPFAM" id="SSF52540">
    <property type="entry name" value="P-loop containing nucleoside triphosphate hydrolases"/>
    <property type="match status" value="1"/>
</dbReference>
<dbReference type="GO" id="GO:0016020">
    <property type="term" value="C:membrane"/>
    <property type="evidence" value="ECO:0007669"/>
    <property type="project" value="TreeGrafter"/>
</dbReference>
<dbReference type="Proteomes" id="UP000012065">
    <property type="component" value="Unassembled WGS sequence"/>
</dbReference>
<evidence type="ECO:0000256" key="1">
    <source>
        <dbReference type="ARBA" id="ARBA00022741"/>
    </source>
</evidence>
<dbReference type="Pfam" id="PF00005">
    <property type="entry name" value="ABC_tran"/>
    <property type="match status" value="1"/>
</dbReference>
<sequence>MIPIQGDIYYDGIPTHAVNLDALRSSITIIPQQPELMSGTVRQNLDPFDEHDDAVLNAALRSAGLDTVQSEDDEGYIGLESGVSAGGGNFSLGQRQILALARAIVRRSKVLILDEATAAIGE</sequence>
<dbReference type="HOGENOM" id="CLU_000604_65_0_1"/>
<dbReference type="PANTHER" id="PTHR24223">
    <property type="entry name" value="ATP-BINDING CASSETTE SUB-FAMILY C"/>
    <property type="match status" value="1"/>
</dbReference>
<dbReference type="InterPro" id="IPR050173">
    <property type="entry name" value="ABC_transporter_C-like"/>
</dbReference>
<dbReference type="GO" id="GO:0042626">
    <property type="term" value="F:ATPase-coupled transmembrane transporter activity"/>
    <property type="evidence" value="ECO:0007669"/>
    <property type="project" value="TreeGrafter"/>
</dbReference>
<dbReference type="InterPro" id="IPR003439">
    <property type="entry name" value="ABC_transporter-like_ATP-bd"/>
</dbReference>
<evidence type="ECO:0000313" key="5">
    <source>
        <dbReference type="Proteomes" id="UP000012065"/>
    </source>
</evidence>
<proteinExistence type="predicted"/>
<dbReference type="GO" id="GO:0016887">
    <property type="term" value="F:ATP hydrolysis activity"/>
    <property type="evidence" value="ECO:0007669"/>
    <property type="project" value="InterPro"/>
</dbReference>
<name>M5CFH8_THACB</name>
<accession>M5CFH8</accession>
<dbReference type="GO" id="GO:0005524">
    <property type="term" value="F:ATP binding"/>
    <property type="evidence" value="ECO:0007669"/>
    <property type="project" value="UniProtKB-KW"/>
</dbReference>
<protein>
    <submittedName>
        <fullName evidence="4">ATP-binding cassette transporter abc4 Short=ABC transporter abc4</fullName>
        <ecNumber evidence="4">3.6.3.44</ecNumber>
    </submittedName>
</protein>
<comment type="caution">
    <text evidence="4">The sequence shown here is derived from an EMBL/GenBank/DDBJ whole genome shotgun (WGS) entry which is preliminary data.</text>
</comment>
<dbReference type="EC" id="3.6.3.44" evidence="4"/>
<feature type="domain" description="ABC transporter" evidence="3">
    <location>
        <begin position="3"/>
        <end position="118"/>
    </location>
</feature>
<organism evidence="4 5">
    <name type="scientific">Thanatephorus cucumeris (strain AG1-IB / isolate 7/3/14)</name>
    <name type="common">Lettuce bottom rot fungus</name>
    <name type="synonym">Rhizoctonia solani</name>
    <dbReference type="NCBI Taxonomy" id="1108050"/>
    <lineage>
        <taxon>Eukaryota</taxon>
        <taxon>Fungi</taxon>
        <taxon>Dikarya</taxon>
        <taxon>Basidiomycota</taxon>
        <taxon>Agaricomycotina</taxon>
        <taxon>Agaricomycetes</taxon>
        <taxon>Cantharellales</taxon>
        <taxon>Ceratobasidiaceae</taxon>
        <taxon>Rhizoctonia</taxon>
        <taxon>Rhizoctonia solani AG-1</taxon>
    </lineage>
</organism>
<dbReference type="AlphaFoldDB" id="M5CFH8"/>
<gene>
    <name evidence="4" type="primary">abc4</name>
    <name evidence="4" type="ORF">BN14_12409</name>
</gene>
<dbReference type="InterPro" id="IPR027417">
    <property type="entry name" value="P-loop_NTPase"/>
</dbReference>
<dbReference type="Gene3D" id="3.40.50.300">
    <property type="entry name" value="P-loop containing nucleotide triphosphate hydrolases"/>
    <property type="match status" value="1"/>
</dbReference>
<reference evidence="4 5" key="1">
    <citation type="journal article" date="2013" name="J. Biotechnol.">
        <title>Establishment and interpretation of the genome sequence of the phytopathogenic fungus Rhizoctonia solani AG1-IB isolate 7/3/14.</title>
        <authorList>
            <person name="Wibberg D.W."/>
            <person name="Jelonek L.J."/>
            <person name="Rupp O.R."/>
            <person name="Hennig M.H."/>
            <person name="Eikmeyer F.E."/>
            <person name="Goesmann A.G."/>
            <person name="Hartmann A.H."/>
            <person name="Borriss R.B."/>
            <person name="Grosch R.G."/>
            <person name="Puehler A.P."/>
            <person name="Schlueter A.S."/>
        </authorList>
    </citation>
    <scope>NUCLEOTIDE SEQUENCE [LARGE SCALE GENOMIC DNA]</scope>
    <source>
        <strain evidence="5">AG1-IB / isolate 7/3/14</strain>
    </source>
</reference>
<evidence type="ECO:0000256" key="2">
    <source>
        <dbReference type="ARBA" id="ARBA00022840"/>
    </source>
</evidence>
<keyword evidence="1" id="KW-0547">Nucleotide-binding</keyword>
<keyword evidence="2 4" id="KW-0067">ATP-binding</keyword>
<evidence type="ECO:0000313" key="4">
    <source>
        <dbReference type="EMBL" id="CCO38241.1"/>
    </source>
</evidence>
<dbReference type="PANTHER" id="PTHR24223:SF356">
    <property type="entry name" value="ATP-BINDING CASSETTE TRANSPORTER ABC4"/>
    <property type="match status" value="1"/>
</dbReference>